<dbReference type="PROSITE" id="PS50043">
    <property type="entry name" value="HTH_LUXR_2"/>
    <property type="match status" value="1"/>
</dbReference>
<evidence type="ECO:0000313" key="7">
    <source>
        <dbReference type="Proteomes" id="UP000634134"/>
    </source>
</evidence>
<keyword evidence="2 6" id="KW-0238">DNA-binding</keyword>
<evidence type="ECO:0000256" key="1">
    <source>
        <dbReference type="ARBA" id="ARBA00023015"/>
    </source>
</evidence>
<keyword evidence="4" id="KW-0472">Membrane</keyword>
<feature type="domain" description="HTH luxR-type" evidence="5">
    <location>
        <begin position="89"/>
        <end position="154"/>
    </location>
</feature>
<dbReference type="SMART" id="SM00421">
    <property type="entry name" value="HTH_LUXR"/>
    <property type="match status" value="1"/>
</dbReference>
<evidence type="ECO:0000256" key="3">
    <source>
        <dbReference type="ARBA" id="ARBA00023163"/>
    </source>
</evidence>
<dbReference type="InterPro" id="IPR000792">
    <property type="entry name" value="Tscrpt_reg_LuxR_C"/>
</dbReference>
<organism evidence="6 7">
    <name type="scientific">Dyadobacter subterraneus</name>
    <dbReference type="NCBI Taxonomy" id="2773304"/>
    <lineage>
        <taxon>Bacteria</taxon>
        <taxon>Pseudomonadati</taxon>
        <taxon>Bacteroidota</taxon>
        <taxon>Cytophagia</taxon>
        <taxon>Cytophagales</taxon>
        <taxon>Spirosomataceae</taxon>
        <taxon>Dyadobacter</taxon>
    </lineage>
</organism>
<evidence type="ECO:0000256" key="2">
    <source>
        <dbReference type="ARBA" id="ARBA00023125"/>
    </source>
</evidence>
<reference evidence="7" key="1">
    <citation type="submission" date="2023-07" db="EMBL/GenBank/DDBJ databases">
        <title>Dyadobacter sp. nov 'subterranea' isolated from contaminted grondwater.</title>
        <authorList>
            <person name="Szabo I."/>
            <person name="Al-Omari J."/>
            <person name="Szerdahelyi S.G."/>
            <person name="Rado J."/>
        </authorList>
    </citation>
    <scope>NUCLEOTIDE SEQUENCE [LARGE SCALE GENOMIC DNA]</scope>
    <source>
        <strain evidence="7">UP-52</strain>
    </source>
</reference>
<dbReference type="Pfam" id="PF00196">
    <property type="entry name" value="GerE"/>
    <property type="match status" value="1"/>
</dbReference>
<dbReference type="PROSITE" id="PS00622">
    <property type="entry name" value="HTH_LUXR_1"/>
    <property type="match status" value="1"/>
</dbReference>
<dbReference type="SUPFAM" id="SSF46894">
    <property type="entry name" value="C-terminal effector domain of the bipartite response regulators"/>
    <property type="match status" value="1"/>
</dbReference>
<dbReference type="GO" id="GO:0003677">
    <property type="term" value="F:DNA binding"/>
    <property type="evidence" value="ECO:0007669"/>
    <property type="project" value="UniProtKB-KW"/>
</dbReference>
<dbReference type="Proteomes" id="UP000634134">
    <property type="component" value="Unassembled WGS sequence"/>
</dbReference>
<evidence type="ECO:0000259" key="5">
    <source>
        <dbReference type="PROSITE" id="PS50043"/>
    </source>
</evidence>
<evidence type="ECO:0000313" key="6">
    <source>
        <dbReference type="EMBL" id="MBE9463213.1"/>
    </source>
</evidence>
<dbReference type="PANTHER" id="PTHR44688:SF16">
    <property type="entry name" value="DNA-BINDING TRANSCRIPTIONAL ACTIVATOR DEVR_DOSR"/>
    <property type="match status" value="1"/>
</dbReference>
<keyword evidence="7" id="KW-1185">Reference proteome</keyword>
<protein>
    <submittedName>
        <fullName evidence="6">DNA-binding response regulator</fullName>
    </submittedName>
</protein>
<dbReference type="Gene3D" id="1.10.10.10">
    <property type="entry name" value="Winged helix-like DNA-binding domain superfamily/Winged helix DNA-binding domain"/>
    <property type="match status" value="1"/>
</dbReference>
<accession>A0ABR9WCK8</accession>
<comment type="caution">
    <text evidence="6">The sequence shown here is derived from an EMBL/GenBank/DDBJ whole genome shotgun (WGS) entry which is preliminary data.</text>
</comment>
<feature type="transmembrane region" description="Helical" evidence="4">
    <location>
        <begin position="43"/>
        <end position="62"/>
    </location>
</feature>
<dbReference type="PANTHER" id="PTHR44688">
    <property type="entry name" value="DNA-BINDING TRANSCRIPTIONAL ACTIVATOR DEVR_DOSR"/>
    <property type="match status" value="1"/>
</dbReference>
<evidence type="ECO:0000256" key="4">
    <source>
        <dbReference type="SAM" id="Phobius"/>
    </source>
</evidence>
<proteinExistence type="predicted"/>
<dbReference type="RefSeq" id="WP_194121360.1">
    <property type="nucleotide sequence ID" value="NZ_JACYGY010000001.1"/>
</dbReference>
<keyword evidence="3" id="KW-0804">Transcription</keyword>
<dbReference type="InterPro" id="IPR036388">
    <property type="entry name" value="WH-like_DNA-bd_sf"/>
</dbReference>
<dbReference type="EMBL" id="JACYGY010000001">
    <property type="protein sequence ID" value="MBE9463213.1"/>
    <property type="molecule type" value="Genomic_DNA"/>
</dbReference>
<sequence>MKGALNFFSKHKHVITYGLSLAVLLFLLKWLEMRFIIINHSLEIYIGTIAILFTSLGIWLALKLTKPKTVVVEKEVFIPSGNAFLPNDNEVEKLGISKRELEVLQLISAGYSNQEIADQLFVSLNTVKTHSSNLFGKMEVKSRTQATEKAKRLNIIAK</sequence>
<name>A0ABR9WCK8_9BACT</name>
<dbReference type="CDD" id="cd06170">
    <property type="entry name" value="LuxR_C_like"/>
    <property type="match status" value="1"/>
</dbReference>
<dbReference type="PRINTS" id="PR00038">
    <property type="entry name" value="HTHLUXR"/>
</dbReference>
<dbReference type="InterPro" id="IPR016032">
    <property type="entry name" value="Sig_transdc_resp-reg_C-effctor"/>
</dbReference>
<gene>
    <name evidence="6" type="ORF">IEE83_15090</name>
</gene>
<feature type="transmembrane region" description="Helical" evidence="4">
    <location>
        <begin position="14"/>
        <end position="31"/>
    </location>
</feature>
<keyword evidence="4" id="KW-1133">Transmembrane helix</keyword>
<keyword evidence="4" id="KW-0812">Transmembrane</keyword>
<keyword evidence="1" id="KW-0805">Transcription regulation</keyword>